<evidence type="ECO:0000256" key="1">
    <source>
        <dbReference type="ARBA" id="ARBA00006534"/>
    </source>
</evidence>
<dbReference type="OMA" id="RFHAMEN"/>
<gene>
    <name evidence="5" type="ORF">THAOC_24190</name>
</gene>
<dbReference type="GO" id="GO:0008236">
    <property type="term" value="F:serine-type peptidase activity"/>
    <property type="evidence" value="ECO:0007669"/>
    <property type="project" value="UniProtKB-KW"/>
</dbReference>
<sequence length="376" mass="41722">MNQLESVLVDTAASTLPVNGVQSFVRNTTRRTLGLPPALGVRPTALGRVRQASYIAPCPPGRRPFSPPKPLRALVAGSGSASMSNPWIASKVVELTELPAEDVKLLYLGTPTYDIAKSRTKQTREFSRMGVQVSWLEVANKDPNYEEMERMVEEAHIILVSGGNTLYAVDRWRHLGLDVLLREAAYNGKVMAGGSAGALCWFDSGHSDSMDPETYRLEFLRRDGRREENKKSSRGNPKDWEYVRVEGLSILPGFCCPHYDKTQSNGKLRMDDFDEMMKNSPIELGLGIDHNAALQVDGDSFKVWSIPGEKGSVPGDEDESVPGVWLKWVDEDGLVKSKVCPSRGKLGDLLQCVDEPEKCWSDSRLAEARNQNPIFR</sequence>
<dbReference type="AlphaFoldDB" id="K0RQE2"/>
<keyword evidence="4" id="KW-0720">Serine protease</keyword>
<comment type="similarity">
    <text evidence="1">Belongs to the peptidase S51 family.</text>
</comment>
<evidence type="ECO:0000313" key="5">
    <source>
        <dbReference type="EMBL" id="EJK55998.1"/>
    </source>
</evidence>
<reference evidence="5 6" key="1">
    <citation type="journal article" date="2012" name="Genome Biol.">
        <title>Genome and low-iron response of an oceanic diatom adapted to chronic iron limitation.</title>
        <authorList>
            <person name="Lommer M."/>
            <person name="Specht M."/>
            <person name="Roy A.S."/>
            <person name="Kraemer L."/>
            <person name="Andreson R."/>
            <person name="Gutowska M.A."/>
            <person name="Wolf J."/>
            <person name="Bergner S.V."/>
            <person name="Schilhabel M.B."/>
            <person name="Klostermeier U.C."/>
            <person name="Beiko R.G."/>
            <person name="Rosenstiel P."/>
            <person name="Hippler M."/>
            <person name="Laroche J."/>
        </authorList>
    </citation>
    <scope>NUCLEOTIDE SEQUENCE [LARGE SCALE GENOMIC DNA]</scope>
    <source>
        <strain evidence="5 6">CCMP1005</strain>
    </source>
</reference>
<dbReference type="Gene3D" id="3.40.50.880">
    <property type="match status" value="1"/>
</dbReference>
<accession>K0RQE2</accession>
<dbReference type="EMBL" id="AGNL01032662">
    <property type="protein sequence ID" value="EJK55998.1"/>
    <property type="molecule type" value="Genomic_DNA"/>
</dbReference>
<protein>
    <recommendedName>
        <fullName evidence="7">Peptidase S51 dipeptidase E</fullName>
    </recommendedName>
</protein>
<dbReference type="PANTHER" id="PTHR20842:SF0">
    <property type="entry name" value="ALPHA-ASPARTYL DIPEPTIDASE"/>
    <property type="match status" value="1"/>
</dbReference>
<keyword evidence="6" id="KW-1185">Reference proteome</keyword>
<dbReference type="Pfam" id="PF03575">
    <property type="entry name" value="Peptidase_S51"/>
    <property type="match status" value="2"/>
</dbReference>
<evidence type="ECO:0000256" key="4">
    <source>
        <dbReference type="ARBA" id="ARBA00022825"/>
    </source>
</evidence>
<dbReference type="GO" id="GO:0006508">
    <property type="term" value="P:proteolysis"/>
    <property type="evidence" value="ECO:0007669"/>
    <property type="project" value="UniProtKB-KW"/>
</dbReference>
<comment type="caution">
    <text evidence="5">The sequence shown here is derived from an EMBL/GenBank/DDBJ whole genome shotgun (WGS) entry which is preliminary data.</text>
</comment>
<evidence type="ECO:0000256" key="3">
    <source>
        <dbReference type="ARBA" id="ARBA00022801"/>
    </source>
</evidence>
<keyword evidence="2" id="KW-0645">Protease</keyword>
<dbReference type="PANTHER" id="PTHR20842">
    <property type="entry name" value="PROTEASE S51 ALPHA-ASPARTYL DIPEPTIDASE"/>
    <property type="match status" value="1"/>
</dbReference>
<name>K0RQE2_THAOC</name>
<dbReference type="InterPro" id="IPR029062">
    <property type="entry name" value="Class_I_gatase-like"/>
</dbReference>
<dbReference type="CDD" id="cd03146">
    <property type="entry name" value="GAT1_Peptidase_E"/>
    <property type="match status" value="1"/>
</dbReference>
<evidence type="ECO:0000256" key="2">
    <source>
        <dbReference type="ARBA" id="ARBA00022670"/>
    </source>
</evidence>
<evidence type="ECO:0008006" key="7">
    <source>
        <dbReference type="Google" id="ProtNLM"/>
    </source>
</evidence>
<dbReference type="OrthoDB" id="61042at2759"/>
<keyword evidence="3" id="KW-0378">Hydrolase</keyword>
<organism evidence="5 6">
    <name type="scientific">Thalassiosira oceanica</name>
    <name type="common">Marine diatom</name>
    <dbReference type="NCBI Taxonomy" id="159749"/>
    <lineage>
        <taxon>Eukaryota</taxon>
        <taxon>Sar</taxon>
        <taxon>Stramenopiles</taxon>
        <taxon>Ochrophyta</taxon>
        <taxon>Bacillariophyta</taxon>
        <taxon>Coscinodiscophyceae</taxon>
        <taxon>Thalassiosirophycidae</taxon>
        <taxon>Thalassiosirales</taxon>
        <taxon>Thalassiosiraceae</taxon>
        <taxon>Thalassiosira</taxon>
    </lineage>
</organism>
<evidence type="ECO:0000313" key="6">
    <source>
        <dbReference type="Proteomes" id="UP000266841"/>
    </source>
</evidence>
<dbReference type="eggNOG" id="ENOG502RYZZ">
    <property type="taxonomic scope" value="Eukaryota"/>
</dbReference>
<dbReference type="InterPro" id="IPR005320">
    <property type="entry name" value="Peptidase_S51"/>
</dbReference>
<proteinExistence type="inferred from homology"/>
<dbReference type="Proteomes" id="UP000266841">
    <property type="component" value="Unassembled WGS sequence"/>
</dbReference>
<dbReference type="SUPFAM" id="SSF52317">
    <property type="entry name" value="Class I glutamine amidotransferase-like"/>
    <property type="match status" value="1"/>
</dbReference>